<gene>
    <name evidence="1" type="ORF">LSAT_V11C700358090</name>
</gene>
<proteinExistence type="predicted"/>
<keyword evidence="2" id="KW-1185">Reference proteome</keyword>
<dbReference type="EMBL" id="NBSK02000007">
    <property type="protein sequence ID" value="KAJ0197983.1"/>
    <property type="molecule type" value="Genomic_DNA"/>
</dbReference>
<dbReference type="InterPro" id="IPR044809">
    <property type="entry name" value="AUF1-like"/>
</dbReference>
<name>A0A9R1V2C5_LACSA</name>
<dbReference type="AlphaFoldDB" id="A0A9R1V2C5"/>
<accession>A0A9R1V2C5</accession>
<evidence type="ECO:0000313" key="2">
    <source>
        <dbReference type="Proteomes" id="UP000235145"/>
    </source>
</evidence>
<protein>
    <recommendedName>
        <fullName evidence="3">F-box domain-containing protein</fullName>
    </recommendedName>
</protein>
<organism evidence="1 2">
    <name type="scientific">Lactuca sativa</name>
    <name type="common">Garden lettuce</name>
    <dbReference type="NCBI Taxonomy" id="4236"/>
    <lineage>
        <taxon>Eukaryota</taxon>
        <taxon>Viridiplantae</taxon>
        <taxon>Streptophyta</taxon>
        <taxon>Embryophyta</taxon>
        <taxon>Tracheophyta</taxon>
        <taxon>Spermatophyta</taxon>
        <taxon>Magnoliopsida</taxon>
        <taxon>eudicotyledons</taxon>
        <taxon>Gunneridae</taxon>
        <taxon>Pentapetalae</taxon>
        <taxon>asterids</taxon>
        <taxon>campanulids</taxon>
        <taxon>Asterales</taxon>
        <taxon>Asteraceae</taxon>
        <taxon>Cichorioideae</taxon>
        <taxon>Cichorieae</taxon>
        <taxon>Lactucinae</taxon>
        <taxon>Lactuca</taxon>
    </lineage>
</organism>
<dbReference type="Proteomes" id="UP000235145">
    <property type="component" value="Unassembled WGS sequence"/>
</dbReference>
<evidence type="ECO:0008006" key="3">
    <source>
        <dbReference type="Google" id="ProtNLM"/>
    </source>
</evidence>
<evidence type="ECO:0000313" key="1">
    <source>
        <dbReference type="EMBL" id="KAJ0197983.1"/>
    </source>
</evidence>
<dbReference type="PANTHER" id="PTHR31215">
    <property type="entry name" value="OS05G0510400 PROTEIN-RELATED"/>
    <property type="match status" value="1"/>
</dbReference>
<comment type="caution">
    <text evidence="1">The sequence shown here is derived from an EMBL/GenBank/DDBJ whole genome shotgun (WGS) entry which is preliminary data.</text>
</comment>
<sequence>MENLLESLALEILSRLDDSETVACCRMASKTFNSVFPGLQFINLQWRLKWYLESRSRVSSSSSFSRFTPSLKRVFLNLVSNLSALESVHIGVEDPPLDVLNADVEDDGDDLHITDEDEFKKELDESDEDSPNVMIEGEPVEFSLELTTGAGVLCGISEAWT</sequence>
<reference evidence="1 2" key="1">
    <citation type="journal article" date="2017" name="Nat. Commun.">
        <title>Genome assembly with in vitro proximity ligation data and whole-genome triplication in lettuce.</title>
        <authorList>
            <person name="Reyes-Chin-Wo S."/>
            <person name="Wang Z."/>
            <person name="Yang X."/>
            <person name="Kozik A."/>
            <person name="Arikit S."/>
            <person name="Song C."/>
            <person name="Xia L."/>
            <person name="Froenicke L."/>
            <person name="Lavelle D.O."/>
            <person name="Truco M.J."/>
            <person name="Xia R."/>
            <person name="Zhu S."/>
            <person name="Xu C."/>
            <person name="Xu H."/>
            <person name="Xu X."/>
            <person name="Cox K."/>
            <person name="Korf I."/>
            <person name="Meyers B.C."/>
            <person name="Michelmore R.W."/>
        </authorList>
    </citation>
    <scope>NUCLEOTIDE SEQUENCE [LARGE SCALE GENOMIC DNA]</scope>
    <source>
        <strain evidence="2">cv. Salinas</strain>
        <tissue evidence="1">Seedlings</tissue>
    </source>
</reference>